<name>A0ABN8PU28_9CNID</name>
<dbReference type="Gene3D" id="1.20.1070.10">
    <property type="entry name" value="Rhodopsin 7-helix transmembrane proteins"/>
    <property type="match status" value="1"/>
</dbReference>
<sequence length="218" mass="24585">MVLTSTAVNYNTSVSATTPISFMVEANSLLNRVLITISAILTLLSTTVIFVTYIAWKDYRSTSRRILVYISIADFLLASSNLFGVWKPHDRSGRICKIQACASACAYLWSVLWTTFLSVFLYTTVAKRQHRKGEIMLKVFHVFGWGVPLIIVGTALGLNKLGNNSNTLTSGWCWLDSNLRRGDLHLWLWLIGIAWDIAAFVLVTAFYLMLKCHIREQV</sequence>
<keyword evidence="4 5" id="KW-0472">Membrane</keyword>
<dbReference type="PANTHER" id="PTHR23112">
    <property type="entry name" value="G PROTEIN-COUPLED RECEPTOR 157-RELATED"/>
    <property type="match status" value="1"/>
</dbReference>
<evidence type="ECO:0000256" key="1">
    <source>
        <dbReference type="ARBA" id="ARBA00004141"/>
    </source>
</evidence>
<dbReference type="InterPro" id="IPR017981">
    <property type="entry name" value="GPCR_2-like_7TM"/>
</dbReference>
<dbReference type="EMBL" id="CALNXI010000971">
    <property type="protein sequence ID" value="CAH3149447.1"/>
    <property type="molecule type" value="Genomic_DNA"/>
</dbReference>
<feature type="domain" description="G-protein coupled receptors family 2 profile 2" evidence="6">
    <location>
        <begin position="31"/>
        <end position="218"/>
    </location>
</feature>
<dbReference type="InterPro" id="IPR000832">
    <property type="entry name" value="GPCR_2_secretin-like"/>
</dbReference>
<feature type="transmembrane region" description="Helical" evidence="5">
    <location>
        <begin position="137"/>
        <end position="158"/>
    </location>
</feature>
<dbReference type="PROSITE" id="PS50261">
    <property type="entry name" value="G_PROTEIN_RECEP_F2_4"/>
    <property type="match status" value="1"/>
</dbReference>
<evidence type="ECO:0000256" key="5">
    <source>
        <dbReference type="SAM" id="Phobius"/>
    </source>
</evidence>
<feature type="transmembrane region" description="Helical" evidence="5">
    <location>
        <begin position="66"/>
        <end position="86"/>
    </location>
</feature>
<evidence type="ECO:0000256" key="4">
    <source>
        <dbReference type="ARBA" id="ARBA00023136"/>
    </source>
</evidence>
<feature type="non-terminal residue" evidence="7">
    <location>
        <position position="218"/>
    </location>
</feature>
<accession>A0ABN8PU28</accession>
<feature type="transmembrane region" description="Helical" evidence="5">
    <location>
        <begin position="186"/>
        <end position="210"/>
    </location>
</feature>
<evidence type="ECO:0000313" key="7">
    <source>
        <dbReference type="EMBL" id="CAH3149447.1"/>
    </source>
</evidence>
<proteinExistence type="predicted"/>
<comment type="caution">
    <text evidence="7">The sequence shown here is derived from an EMBL/GenBank/DDBJ whole genome shotgun (WGS) entry which is preliminary data.</text>
</comment>
<evidence type="ECO:0000256" key="3">
    <source>
        <dbReference type="ARBA" id="ARBA00022989"/>
    </source>
</evidence>
<comment type="subcellular location">
    <subcellularLocation>
        <location evidence="1">Membrane</location>
        <topology evidence="1">Multi-pass membrane protein</topology>
    </subcellularLocation>
</comment>
<protein>
    <recommendedName>
        <fullName evidence="6">G-protein coupled receptors family 2 profile 2 domain-containing protein</fullName>
    </recommendedName>
</protein>
<dbReference type="Proteomes" id="UP001159427">
    <property type="component" value="Unassembled WGS sequence"/>
</dbReference>
<dbReference type="Pfam" id="PF00002">
    <property type="entry name" value="7tm_2"/>
    <property type="match status" value="1"/>
</dbReference>
<evidence type="ECO:0000256" key="2">
    <source>
        <dbReference type="ARBA" id="ARBA00022692"/>
    </source>
</evidence>
<feature type="transmembrane region" description="Helical" evidence="5">
    <location>
        <begin position="106"/>
        <end position="125"/>
    </location>
</feature>
<reference evidence="7 8" key="1">
    <citation type="submission" date="2022-05" db="EMBL/GenBank/DDBJ databases">
        <authorList>
            <consortium name="Genoscope - CEA"/>
            <person name="William W."/>
        </authorList>
    </citation>
    <scope>NUCLEOTIDE SEQUENCE [LARGE SCALE GENOMIC DNA]</scope>
</reference>
<evidence type="ECO:0000259" key="6">
    <source>
        <dbReference type="PROSITE" id="PS50261"/>
    </source>
</evidence>
<feature type="transmembrane region" description="Helical" evidence="5">
    <location>
        <begin position="33"/>
        <end position="54"/>
    </location>
</feature>
<dbReference type="PANTHER" id="PTHR23112:SF47">
    <property type="entry name" value="G-PROTEIN COUPLED RECEPTOR 157"/>
    <property type="match status" value="1"/>
</dbReference>
<keyword evidence="3 5" id="KW-1133">Transmembrane helix</keyword>
<keyword evidence="2 5" id="KW-0812">Transmembrane</keyword>
<evidence type="ECO:0000313" key="8">
    <source>
        <dbReference type="Proteomes" id="UP001159427"/>
    </source>
</evidence>
<gene>
    <name evidence="7" type="ORF">PEVE_00044954</name>
</gene>
<dbReference type="SUPFAM" id="SSF81321">
    <property type="entry name" value="Family A G protein-coupled receptor-like"/>
    <property type="match status" value="1"/>
</dbReference>
<keyword evidence="8" id="KW-1185">Reference proteome</keyword>
<organism evidence="7 8">
    <name type="scientific">Porites evermanni</name>
    <dbReference type="NCBI Taxonomy" id="104178"/>
    <lineage>
        <taxon>Eukaryota</taxon>
        <taxon>Metazoa</taxon>
        <taxon>Cnidaria</taxon>
        <taxon>Anthozoa</taxon>
        <taxon>Hexacorallia</taxon>
        <taxon>Scleractinia</taxon>
        <taxon>Fungiina</taxon>
        <taxon>Poritidae</taxon>
        <taxon>Porites</taxon>
    </lineage>
</organism>